<organism evidence="1 2">
    <name type="scientific">Senna tora</name>
    <dbReference type="NCBI Taxonomy" id="362788"/>
    <lineage>
        <taxon>Eukaryota</taxon>
        <taxon>Viridiplantae</taxon>
        <taxon>Streptophyta</taxon>
        <taxon>Embryophyta</taxon>
        <taxon>Tracheophyta</taxon>
        <taxon>Spermatophyta</taxon>
        <taxon>Magnoliopsida</taxon>
        <taxon>eudicotyledons</taxon>
        <taxon>Gunneridae</taxon>
        <taxon>Pentapetalae</taxon>
        <taxon>rosids</taxon>
        <taxon>fabids</taxon>
        <taxon>Fabales</taxon>
        <taxon>Fabaceae</taxon>
        <taxon>Caesalpinioideae</taxon>
        <taxon>Cassia clade</taxon>
        <taxon>Senna</taxon>
    </lineage>
</organism>
<dbReference type="EMBL" id="JAAIUW010000006">
    <property type="protein sequence ID" value="KAF7829298.1"/>
    <property type="molecule type" value="Genomic_DNA"/>
</dbReference>
<evidence type="ECO:0000313" key="1">
    <source>
        <dbReference type="EMBL" id="KAF7829298.1"/>
    </source>
</evidence>
<dbReference type="AlphaFoldDB" id="A0A834TVW6"/>
<keyword evidence="2" id="KW-1185">Reference proteome</keyword>
<accession>A0A834TVW6</accession>
<reference evidence="1" key="1">
    <citation type="submission" date="2020-09" db="EMBL/GenBank/DDBJ databases">
        <title>Genome-Enabled Discovery of Anthraquinone Biosynthesis in Senna tora.</title>
        <authorList>
            <person name="Kang S.-H."/>
            <person name="Pandey R.P."/>
            <person name="Lee C.-M."/>
            <person name="Sim J.-S."/>
            <person name="Jeong J.-T."/>
            <person name="Choi B.-S."/>
            <person name="Jung M."/>
            <person name="Ginzburg D."/>
            <person name="Zhao K."/>
            <person name="Won S.Y."/>
            <person name="Oh T.-J."/>
            <person name="Yu Y."/>
            <person name="Kim N.-H."/>
            <person name="Lee O.R."/>
            <person name="Lee T.-H."/>
            <person name="Bashyal P."/>
            <person name="Kim T.-S."/>
            <person name="Lee W.-H."/>
            <person name="Kawkins C."/>
            <person name="Kim C.-K."/>
            <person name="Kim J.S."/>
            <person name="Ahn B.O."/>
            <person name="Rhee S.Y."/>
            <person name="Sohng J.K."/>
        </authorList>
    </citation>
    <scope>NUCLEOTIDE SEQUENCE</scope>
    <source>
        <tissue evidence="1">Leaf</tissue>
    </source>
</reference>
<protein>
    <submittedName>
        <fullName evidence="1">Uncharacterized protein</fullName>
    </submittedName>
</protein>
<evidence type="ECO:0000313" key="2">
    <source>
        <dbReference type="Proteomes" id="UP000634136"/>
    </source>
</evidence>
<sequence>MEKIPLGDIPLMGTTAPEWSLHLRTIVYNLKNY</sequence>
<dbReference type="Proteomes" id="UP000634136">
    <property type="component" value="Unassembled WGS sequence"/>
</dbReference>
<comment type="caution">
    <text evidence="1">The sequence shown here is derived from an EMBL/GenBank/DDBJ whole genome shotgun (WGS) entry which is preliminary data.</text>
</comment>
<gene>
    <name evidence="1" type="ORF">G2W53_020462</name>
</gene>
<name>A0A834TVW6_9FABA</name>
<proteinExistence type="predicted"/>